<feature type="compositionally biased region" description="Polar residues" evidence="2">
    <location>
        <begin position="287"/>
        <end position="312"/>
    </location>
</feature>
<feature type="compositionally biased region" description="Polar residues" evidence="2">
    <location>
        <begin position="320"/>
        <end position="334"/>
    </location>
</feature>
<reference evidence="4" key="1">
    <citation type="journal article" date="2022" name="Plant J.">
        <title>Strategies of tolerance reflected in two North American maple genomes.</title>
        <authorList>
            <person name="McEvoy S.L."/>
            <person name="Sezen U.U."/>
            <person name="Trouern-Trend A."/>
            <person name="McMahon S.M."/>
            <person name="Schaberg P.G."/>
            <person name="Yang J."/>
            <person name="Wegrzyn J.L."/>
            <person name="Swenson N.G."/>
        </authorList>
    </citation>
    <scope>NUCLEOTIDE SEQUENCE</scope>
    <source>
        <strain evidence="4">NS2018</strain>
    </source>
</reference>
<evidence type="ECO:0000256" key="1">
    <source>
        <dbReference type="ARBA" id="ARBA00022750"/>
    </source>
</evidence>
<dbReference type="PROSITE" id="PS50994">
    <property type="entry name" value="INTEGRASE"/>
    <property type="match status" value="1"/>
</dbReference>
<dbReference type="GO" id="GO:0003676">
    <property type="term" value="F:nucleic acid binding"/>
    <property type="evidence" value="ECO:0007669"/>
    <property type="project" value="InterPro"/>
</dbReference>
<feature type="compositionally biased region" description="Low complexity" evidence="2">
    <location>
        <begin position="870"/>
        <end position="881"/>
    </location>
</feature>
<protein>
    <recommendedName>
        <fullName evidence="3">Integrase catalytic domain-containing protein</fullName>
    </recommendedName>
</protein>
<evidence type="ECO:0000259" key="3">
    <source>
        <dbReference type="PROSITE" id="PS50994"/>
    </source>
</evidence>
<dbReference type="PANTHER" id="PTHR11439">
    <property type="entry name" value="GAG-POL-RELATED RETROTRANSPOSON"/>
    <property type="match status" value="1"/>
</dbReference>
<keyword evidence="1" id="KW-0064">Aspartyl protease</keyword>
<feature type="compositionally biased region" description="Pro residues" evidence="2">
    <location>
        <begin position="882"/>
        <end position="895"/>
    </location>
</feature>
<evidence type="ECO:0000256" key="2">
    <source>
        <dbReference type="SAM" id="MobiDB-lite"/>
    </source>
</evidence>
<keyword evidence="1" id="KW-0645">Protease</keyword>
<dbReference type="CDD" id="cd09272">
    <property type="entry name" value="RNase_HI_RT_Ty1"/>
    <property type="match status" value="1"/>
</dbReference>
<reference evidence="4" key="2">
    <citation type="submission" date="2023-06" db="EMBL/GenBank/DDBJ databases">
        <authorList>
            <person name="Swenson N.G."/>
            <person name="Wegrzyn J.L."/>
            <person name="Mcevoy S.L."/>
        </authorList>
    </citation>
    <scope>NUCLEOTIDE SEQUENCE</scope>
    <source>
        <strain evidence="4">NS2018</strain>
        <tissue evidence="4">Leaf</tissue>
    </source>
</reference>
<keyword evidence="5" id="KW-1185">Reference proteome</keyword>
<comment type="caution">
    <text evidence="4">The sequence shown here is derived from an EMBL/GenBank/DDBJ whole genome shotgun (WGS) entry which is preliminary data.</text>
</comment>
<sequence length="1483" mass="164303">MTTSASSSSSAPSSATSPSVILMGTGNTNHPQSLIAINSTQLPIKLSKGGNYASWKSQFENLLFGYDLMGYLDGTKVCPPAVIAPPQNNSVEPASQEAVPNPAYHIWLRQDRLLLHAIQVSCTGAAQSIVTRSTTSVQAWNKLESTYANRSNTRKLGLLDSLTNVNLSDKSITDYMQGIKDILDNLELIGHSVDDGAAVIHTLNGLGPAYLSLASAIRARDSPISFDELYDKLIDHEAFLKREDAKKGVPQVTAQFNQRTSNRRGRGYQGNFSSHMGHGQSSGSGSTNYNPTMQNFGSANTGGSRSFSNQGGSHRPNHSPHYSQQWRPPYSNNQSRPVCQLCDKVGHTARVCRSRPQNSSQAWPQAHTMTANTQPASQNNWVLDTGASHHMTSDLQNLSLHSEYGGSEDIMVGDGKTIPITHIGSTSLSTPTTSFCLTNVLCSPHISHNLVSVSQFCSHNNTSVEFFPDYFLVKDLTTGASLVRGQNKGNLYVWPQSSRPSHSVSGAHQFFMSSQHNVSSRSWHCRLGHPSQPVLQRLISSQCLPVTKSETSVSHCTACLCNKSHKLPFGISTLISNKPFEILFTDVWGPAHIQSFDKNKYYVIFVDYFSKYTWLFPLKNKSDVPTVFRRFKVLVENFFNTRIKTVYSDGSGEAQSLGLDLQNLGIQHLKSPPHTPEHVGTAERKHRHVVETALTLLHHASMPPKYWSLAFRTAVYLINRMPTKVLGHHSPYFRLFGKEPNYRKLRIFGCLCYPWLRPYTSHKLQPRSRPCVFVGYSTEHSAYLCLDRSTGKVFVSRHVVFVEQSFPFSTAVGHTPPLSPTQVSDWTESSPLLDSPQPLHEPPLVEHTPLDFIPLHVPHVPTVPHPPSVPSQFSPPSQVARLPPPAAVVLPPAPLSPTGRPPQASSPAETHAQPESALPTVTPASPPPNIIQTRSKNLIFKPKAIFDLHATTHAAPLTEPTSLIQAQKFVEWRNAMSAECDALVSNGTWTLVPSHSSQNVVGCKWIFWIKRHPDGSVARYKARLVAKGFHQRPGIDFTETFSPVVKPVTVRLILTLAVTNGWPLRQLDVNNAFLQGSLSEDVYMTQPPGFVDSTKPHHVCKLRKAIYGLRQAPRAWYNELRSFLLDTGFVNSQCDTSLFILRRSGHTLYLLVYVDDIIITGSSDSQVSDFIAVLALRFSLKDLGQLSFFLGVEAVHSTSRLFLSQQKYIRDLLARTNMLEANTVSTPISLVDTLKLADGSAPTDATQYRQVVGSLQYLSLTRPDVSFAVNKLSQFMHRPTTNHWNAVKRVLRYLKGSLSHGLLIRRSPSTALHAFADADWVGDPDDRRSTTAYVIFLGTTPISWSSKKQHTVARSTTEAEYRAIASTATELTWVGHLLSELQLQVPGPPVIYCDNVGATYVCANPIFHSRMKHVAIDFFFVRDQVARRQLRISHIHTNDQLADSLTKPLSRKQFLDHRSKIGILDGCSILRGHDRSSGSPKLK</sequence>
<dbReference type="InterPro" id="IPR025724">
    <property type="entry name" value="GAG-pre-integrase_dom"/>
</dbReference>
<dbReference type="InterPro" id="IPR043502">
    <property type="entry name" value="DNA/RNA_pol_sf"/>
</dbReference>
<accession>A0AA39VPU3</accession>
<dbReference type="Proteomes" id="UP001168877">
    <property type="component" value="Unassembled WGS sequence"/>
</dbReference>
<feature type="compositionally biased region" description="Low complexity" evidence="2">
    <location>
        <begin position="1"/>
        <end position="19"/>
    </location>
</feature>
<dbReference type="GO" id="GO:0004190">
    <property type="term" value="F:aspartic-type endopeptidase activity"/>
    <property type="evidence" value="ECO:0007669"/>
    <property type="project" value="UniProtKB-KW"/>
</dbReference>
<organism evidence="4 5">
    <name type="scientific">Acer saccharum</name>
    <name type="common">Sugar maple</name>
    <dbReference type="NCBI Taxonomy" id="4024"/>
    <lineage>
        <taxon>Eukaryota</taxon>
        <taxon>Viridiplantae</taxon>
        <taxon>Streptophyta</taxon>
        <taxon>Embryophyta</taxon>
        <taxon>Tracheophyta</taxon>
        <taxon>Spermatophyta</taxon>
        <taxon>Magnoliopsida</taxon>
        <taxon>eudicotyledons</taxon>
        <taxon>Gunneridae</taxon>
        <taxon>Pentapetalae</taxon>
        <taxon>rosids</taxon>
        <taxon>malvids</taxon>
        <taxon>Sapindales</taxon>
        <taxon>Sapindaceae</taxon>
        <taxon>Hippocastanoideae</taxon>
        <taxon>Acereae</taxon>
        <taxon>Acer</taxon>
    </lineage>
</organism>
<dbReference type="EMBL" id="JAUESC010000381">
    <property type="protein sequence ID" value="KAK0588460.1"/>
    <property type="molecule type" value="Genomic_DNA"/>
</dbReference>
<evidence type="ECO:0000313" key="5">
    <source>
        <dbReference type="Proteomes" id="UP001168877"/>
    </source>
</evidence>
<dbReference type="InterPro" id="IPR013103">
    <property type="entry name" value="RVT_2"/>
</dbReference>
<feature type="region of interest" description="Disordered" evidence="2">
    <location>
        <begin position="813"/>
        <end position="845"/>
    </location>
</feature>
<dbReference type="InterPro" id="IPR012337">
    <property type="entry name" value="RNaseH-like_sf"/>
</dbReference>
<dbReference type="SUPFAM" id="SSF56672">
    <property type="entry name" value="DNA/RNA polymerases"/>
    <property type="match status" value="1"/>
</dbReference>
<feature type="region of interest" description="Disordered" evidence="2">
    <location>
        <begin position="246"/>
        <end position="334"/>
    </location>
</feature>
<dbReference type="Pfam" id="PF25597">
    <property type="entry name" value="SH3_retrovirus"/>
    <property type="match status" value="1"/>
</dbReference>
<dbReference type="Pfam" id="PF13976">
    <property type="entry name" value="gag_pre-integrs"/>
    <property type="match status" value="1"/>
</dbReference>
<feature type="domain" description="Integrase catalytic" evidence="3">
    <location>
        <begin position="575"/>
        <end position="739"/>
    </location>
</feature>
<feature type="region of interest" description="Disordered" evidence="2">
    <location>
        <begin position="866"/>
        <end position="928"/>
    </location>
</feature>
<name>A0AA39VPU3_ACESA</name>
<dbReference type="Gene3D" id="3.30.420.10">
    <property type="entry name" value="Ribonuclease H-like superfamily/Ribonuclease H"/>
    <property type="match status" value="1"/>
</dbReference>
<feature type="compositionally biased region" description="Low complexity" evidence="2">
    <location>
        <begin position="273"/>
        <end position="286"/>
    </location>
</feature>
<dbReference type="Pfam" id="PF07727">
    <property type="entry name" value="RVT_2"/>
    <property type="match status" value="1"/>
</dbReference>
<keyword evidence="1" id="KW-0378">Hydrolase</keyword>
<dbReference type="PANTHER" id="PTHR11439:SF517">
    <property type="entry name" value="CYSTEINE-RICH RLK (RECEPTOR-LIKE PROTEIN KINASE) 8"/>
    <property type="match status" value="1"/>
</dbReference>
<feature type="compositionally biased region" description="Polar residues" evidence="2">
    <location>
        <begin position="820"/>
        <end position="832"/>
    </location>
</feature>
<dbReference type="InterPro" id="IPR001584">
    <property type="entry name" value="Integrase_cat-core"/>
</dbReference>
<dbReference type="SUPFAM" id="SSF53098">
    <property type="entry name" value="Ribonuclease H-like"/>
    <property type="match status" value="1"/>
</dbReference>
<dbReference type="InterPro" id="IPR036397">
    <property type="entry name" value="RNaseH_sf"/>
</dbReference>
<dbReference type="InterPro" id="IPR057670">
    <property type="entry name" value="SH3_retrovirus"/>
</dbReference>
<dbReference type="Pfam" id="PF14223">
    <property type="entry name" value="Retrotran_gag_2"/>
    <property type="match status" value="1"/>
</dbReference>
<proteinExistence type="predicted"/>
<dbReference type="InterPro" id="IPR054722">
    <property type="entry name" value="PolX-like_BBD"/>
</dbReference>
<feature type="region of interest" description="Disordered" evidence="2">
    <location>
        <begin position="1"/>
        <end position="23"/>
    </location>
</feature>
<evidence type="ECO:0000313" key="4">
    <source>
        <dbReference type="EMBL" id="KAK0588460.1"/>
    </source>
</evidence>
<gene>
    <name evidence="4" type="ORF">LWI29_001309</name>
</gene>
<dbReference type="Pfam" id="PF22936">
    <property type="entry name" value="Pol_BBD"/>
    <property type="match status" value="1"/>
</dbReference>
<dbReference type="GO" id="GO:0015074">
    <property type="term" value="P:DNA integration"/>
    <property type="evidence" value="ECO:0007669"/>
    <property type="project" value="InterPro"/>
</dbReference>